<organism evidence="15">
    <name type="scientific">Cyprinus carpio</name>
    <name type="common">Common carp</name>
    <dbReference type="NCBI Taxonomy" id="7962"/>
    <lineage>
        <taxon>Eukaryota</taxon>
        <taxon>Metazoa</taxon>
        <taxon>Chordata</taxon>
        <taxon>Craniata</taxon>
        <taxon>Vertebrata</taxon>
        <taxon>Euteleostomi</taxon>
        <taxon>Actinopterygii</taxon>
        <taxon>Neopterygii</taxon>
        <taxon>Teleostei</taxon>
        <taxon>Ostariophysi</taxon>
        <taxon>Cypriniformes</taxon>
        <taxon>Cyprinidae</taxon>
        <taxon>Cyprininae</taxon>
        <taxon>Cyprinus</taxon>
    </lineage>
</organism>
<evidence type="ECO:0000256" key="2">
    <source>
        <dbReference type="ARBA" id="ARBA00022475"/>
    </source>
</evidence>
<feature type="transmembrane region" description="Helical" evidence="12">
    <location>
        <begin position="958"/>
        <end position="978"/>
    </location>
</feature>
<dbReference type="InterPro" id="IPR000068">
    <property type="entry name" value="GPCR_3_Ca_sens_rcpt-rel"/>
</dbReference>
<feature type="domain" description="G-protein coupled receptors family 3 profile" evidence="13">
    <location>
        <begin position="920"/>
        <end position="1185"/>
    </location>
</feature>
<dbReference type="Pfam" id="PF17919">
    <property type="entry name" value="RT_RNaseH_2"/>
    <property type="match status" value="1"/>
</dbReference>
<dbReference type="PROSITE" id="PS00981">
    <property type="entry name" value="G_PROTEIN_RECEP_F3_3"/>
    <property type="match status" value="1"/>
</dbReference>
<dbReference type="PANTHER" id="PTHR24061:SF441">
    <property type="entry name" value="TASTE RECEPTOR TYPE 1 MEMBER 2B-RELATED"/>
    <property type="match status" value="1"/>
</dbReference>
<keyword evidence="5 12" id="KW-1133">Transmembrane helix</keyword>
<evidence type="ECO:0000256" key="10">
    <source>
        <dbReference type="ARBA" id="ARBA00023224"/>
    </source>
</evidence>
<dbReference type="Proteomes" id="UP001155660">
    <property type="component" value="Chromosome A8"/>
</dbReference>
<keyword evidence="8" id="KW-0675">Receptor</keyword>
<dbReference type="GeneID" id="109068676"/>
<dbReference type="GO" id="GO:0005886">
    <property type="term" value="C:plasma membrane"/>
    <property type="evidence" value="ECO:0007669"/>
    <property type="project" value="UniProtKB-SubCell"/>
</dbReference>
<name>A0A9R0B0T7_CYPCA</name>
<dbReference type="Pfam" id="PF01094">
    <property type="entry name" value="ANF_receptor"/>
    <property type="match status" value="1"/>
</dbReference>
<dbReference type="GO" id="GO:0004930">
    <property type="term" value="F:G protein-coupled receptor activity"/>
    <property type="evidence" value="ECO:0007669"/>
    <property type="project" value="UniProtKB-KW"/>
</dbReference>
<feature type="transmembrane region" description="Helical" evidence="12">
    <location>
        <begin position="990"/>
        <end position="1014"/>
    </location>
</feature>
<sequence>MPYGLVNTHSIFQDFMHAVLREYLNRFVIVYIDDILIYSRNLKEHCVHVRTILSRLRQFQLFLKAKKCTFHQTSVQFLGYIISETGIHMDKGKTEAVTSWPQPSTIKELLCFLGFANFYRRFIKNYCTITSPITNLLYPELPFVLEVDASTTGVGAVLSQRPGSPPRLHPCGFFSRKLSYNIGNRELLAIKLALEEWWSSVHYPVLEISRPMPCPDSMLLKKGLPTALETAELLFNWVFHQFGLPRTFYFPGMEGLFLPKCDRKPIPWFLGWAEYAQNSLSQPSTGLTPFQCILGYQPPLFPWSGDPSDVPAVDYWFQECERVWDEAHHHLQRAVRRQKMAADLRRAPTPTYQPEQKVWLSTRDIRLCLPCRKLSPRFVSPFTTPRHHVESEFSLKGDYLLGGLFTLHEVQHATPLSTPEAIECFRYTFSKSGYQMLQVMRFAVEEINNSTTLLPNVSLGYEIFDHCSDTKHFPSIFDFISKNGSIKPKEKLNNYQPKVIALTGPYGSTRTITIAPLITMDLIPLVSYGASSYTLSNKLQYPSFVRTIPSNKNLIEMIIHIIRWFGWNWVAFLGSQDDYSEDGLRIFHKYISNTGICLAYQEALGQRANYSQTLKKIDMLNINVIVVFAVPTYARNIIKAAIANNIQGKVWIASETWAMNQQLPREPGIGKIGTVIGITERLLSLPGFDKFIYKDRRTMNAYCAESNIQSKNKTCNQVCDYCPLLTAEEIINENPSFSFTIYAAIYTIAHALHKVLQCDMNECHKNMTVKPYMLLEQMKKLDFPLNGHQVKYDDNGDPTVSFAVVLWNTETNPPRFDMVGTYDTYPEITFNINNSLLHWHNNGSVPFSNCSVECKEGFSREPDQYHSCCFLCKKCPRNSYVNYSWNPYTCSLCAESEWSDEGSTTCKIRTVVYLDFIEIHSIIVMFSATCLIILLIAIFCLFAYNFNTPVVKSAGGSMCFLMLTCLIMSTISVFFFFGKPTSVHCLLRNVVFAFFFTVFLSCMAVRSFQIVCIFKMAAKFPNMHSLWVKHNGQWLFVGFFSIIHLISCVLWMTVSTPKPSSDSLTFKDQIILSCEMGNTVTLSIIVFIGWFLGFLCLLFSYMGRDLPKNYNEAKSITFSLILYNVSWIVYFTAYLILKSKYIQLVNAMTQLSSIYGIIFSYFIPKSYVIIFQPQKNTAAYFQTSIQNYTQTISRT</sequence>
<dbReference type="Pfam" id="PF00078">
    <property type="entry name" value="RVT_1"/>
    <property type="match status" value="1"/>
</dbReference>
<dbReference type="FunFam" id="2.10.50.30:FF:000004">
    <property type="entry name" value="Taste receptor type 1 member 3-like protein"/>
    <property type="match status" value="1"/>
</dbReference>
<evidence type="ECO:0000256" key="6">
    <source>
        <dbReference type="ARBA" id="ARBA00023040"/>
    </source>
</evidence>
<evidence type="ECO:0000256" key="9">
    <source>
        <dbReference type="ARBA" id="ARBA00023180"/>
    </source>
</evidence>
<keyword evidence="9" id="KW-0325">Glycoprotein</keyword>
<feature type="transmembrane region" description="Helical" evidence="12">
    <location>
        <begin position="1143"/>
        <end position="1163"/>
    </location>
</feature>
<dbReference type="CDD" id="cd06363">
    <property type="entry name" value="PBP1_taste_receptor"/>
    <property type="match status" value="1"/>
</dbReference>
<comment type="subcellular location">
    <subcellularLocation>
        <location evidence="1">Cell membrane</location>
        <topology evidence="1">Multi-pass membrane protein</topology>
    </subcellularLocation>
</comment>
<keyword evidence="6" id="KW-0297">G-protein coupled receptor</keyword>
<evidence type="ECO:0000256" key="8">
    <source>
        <dbReference type="ARBA" id="ARBA00023170"/>
    </source>
</evidence>
<evidence type="ECO:0000256" key="11">
    <source>
        <dbReference type="ARBA" id="ARBA00038492"/>
    </source>
</evidence>
<dbReference type="PROSITE" id="PS50259">
    <property type="entry name" value="G_PROTEIN_RECEP_F3_4"/>
    <property type="match status" value="1"/>
</dbReference>
<feature type="transmembrane region" description="Helical" evidence="12">
    <location>
        <begin position="1034"/>
        <end position="1054"/>
    </location>
</feature>
<evidence type="ECO:0000256" key="12">
    <source>
        <dbReference type="SAM" id="Phobius"/>
    </source>
</evidence>
<dbReference type="InterPro" id="IPR000477">
    <property type="entry name" value="RT_dom"/>
</dbReference>
<keyword evidence="10" id="KW-0807">Transducer</keyword>
<evidence type="ECO:0000259" key="13">
    <source>
        <dbReference type="PROSITE" id="PS50259"/>
    </source>
</evidence>
<dbReference type="AlphaFoldDB" id="A0A9R0B0T7"/>
<dbReference type="InterPro" id="IPR017978">
    <property type="entry name" value="GPCR_3_C"/>
</dbReference>
<accession>A0A9R0B0T7</accession>
<evidence type="ECO:0000256" key="5">
    <source>
        <dbReference type="ARBA" id="ARBA00022989"/>
    </source>
</evidence>
<reference evidence="15" key="1">
    <citation type="submission" date="2025-08" db="UniProtKB">
        <authorList>
            <consortium name="RefSeq"/>
        </authorList>
    </citation>
    <scope>IDENTIFICATION</scope>
    <source>
        <tissue evidence="15">Muscle</tissue>
    </source>
</reference>
<keyword evidence="3 12" id="KW-0812">Transmembrane</keyword>
<keyword evidence="2" id="KW-1003">Cell membrane</keyword>
<protein>
    <submittedName>
        <fullName evidence="15">Taste receptor type 1 member 1-like</fullName>
    </submittedName>
</protein>
<evidence type="ECO:0000256" key="3">
    <source>
        <dbReference type="ARBA" id="ARBA00022692"/>
    </source>
</evidence>
<comment type="similarity">
    <text evidence="11">Belongs to the G-protein coupled receptor 3 family. TAS1R subfamily.</text>
</comment>
<feature type="transmembrane region" description="Helical" evidence="12">
    <location>
        <begin position="1082"/>
        <end position="1103"/>
    </location>
</feature>
<dbReference type="CDD" id="cd01647">
    <property type="entry name" value="RT_LTR"/>
    <property type="match status" value="1"/>
</dbReference>
<dbReference type="PROSITE" id="PS50878">
    <property type="entry name" value="RT_POL"/>
    <property type="match status" value="1"/>
</dbReference>
<dbReference type="InterPro" id="IPR001828">
    <property type="entry name" value="ANF_lig-bd_rcpt"/>
</dbReference>
<dbReference type="OrthoDB" id="5984008at2759"/>
<dbReference type="PANTHER" id="PTHR24061">
    <property type="entry name" value="CALCIUM-SENSING RECEPTOR-RELATED"/>
    <property type="match status" value="1"/>
</dbReference>
<dbReference type="InterPro" id="IPR017979">
    <property type="entry name" value="GPCR_3_CS"/>
</dbReference>
<dbReference type="InterPro" id="IPR041577">
    <property type="entry name" value="RT_RNaseH_2"/>
</dbReference>
<dbReference type="Pfam" id="PF00003">
    <property type="entry name" value="7tm_3"/>
    <property type="match status" value="1"/>
</dbReference>
<dbReference type="FunFam" id="3.30.70.270:FF:000003">
    <property type="entry name" value="Transposon Ty3-G Gag-Pol polyprotein"/>
    <property type="match status" value="1"/>
</dbReference>
<evidence type="ECO:0000256" key="7">
    <source>
        <dbReference type="ARBA" id="ARBA00023136"/>
    </source>
</evidence>
<evidence type="ECO:0000259" key="14">
    <source>
        <dbReference type="PROSITE" id="PS50878"/>
    </source>
</evidence>
<dbReference type="GO" id="GO:0050909">
    <property type="term" value="P:sensory perception of taste"/>
    <property type="evidence" value="ECO:0007669"/>
    <property type="project" value="UniProtKB-ARBA"/>
</dbReference>
<evidence type="ECO:0000256" key="1">
    <source>
        <dbReference type="ARBA" id="ARBA00004651"/>
    </source>
</evidence>
<dbReference type="KEGG" id="ccar:109068676"/>
<dbReference type="RefSeq" id="XP_042617380.1">
    <property type="nucleotide sequence ID" value="XM_042761446.1"/>
</dbReference>
<dbReference type="SMR" id="A0A9R0B0T7"/>
<feature type="domain" description="Reverse transcriptase" evidence="14">
    <location>
        <begin position="1"/>
        <end position="82"/>
    </location>
</feature>
<evidence type="ECO:0000256" key="4">
    <source>
        <dbReference type="ARBA" id="ARBA00022729"/>
    </source>
</evidence>
<dbReference type="PROSITE" id="PS00980">
    <property type="entry name" value="G_PROTEIN_RECEP_F3_2"/>
    <property type="match status" value="1"/>
</dbReference>
<feature type="transmembrane region" description="Helical" evidence="12">
    <location>
        <begin position="1115"/>
        <end position="1137"/>
    </location>
</feature>
<gene>
    <name evidence="15" type="primary">LOC109068676</name>
</gene>
<keyword evidence="7 12" id="KW-0472">Membrane</keyword>
<keyword evidence="4" id="KW-0732">Signal</keyword>
<feature type="transmembrane region" description="Helical" evidence="12">
    <location>
        <begin position="922"/>
        <end position="946"/>
    </location>
</feature>
<evidence type="ECO:0000313" key="15">
    <source>
        <dbReference type="RefSeq" id="XP_042617380.1"/>
    </source>
</evidence>
<proteinExistence type="inferred from homology"/>
<dbReference type="FunFam" id="3.40.50.2300:FF:000016">
    <property type="entry name" value="Taste 1 receptor member 2"/>
    <property type="match status" value="1"/>
</dbReference>